<dbReference type="Proteomes" id="UP000022141">
    <property type="component" value="Unassembled WGS sequence"/>
</dbReference>
<dbReference type="STRING" id="1454004.AW11_03795"/>
<comment type="caution">
    <text evidence="2">The sequence shown here is derived from an EMBL/GenBank/DDBJ whole genome shotgun (WGS) entry which is preliminary data.</text>
</comment>
<evidence type="ECO:0000256" key="1">
    <source>
        <dbReference type="SAM" id="MobiDB-lite"/>
    </source>
</evidence>
<evidence type="ECO:0000313" key="3">
    <source>
        <dbReference type="Proteomes" id="UP000022141"/>
    </source>
</evidence>
<proteinExistence type="predicted"/>
<organism evidence="2 3">
    <name type="scientific">Accumulibacter regalis</name>
    <dbReference type="NCBI Taxonomy" id="522306"/>
    <lineage>
        <taxon>Bacteria</taxon>
        <taxon>Pseudomonadati</taxon>
        <taxon>Pseudomonadota</taxon>
        <taxon>Betaproteobacteria</taxon>
        <taxon>Candidatus Accumulibacter</taxon>
    </lineage>
</organism>
<keyword evidence="3" id="KW-1185">Reference proteome</keyword>
<protein>
    <submittedName>
        <fullName evidence="2">Uncharacterized protein</fullName>
    </submittedName>
</protein>
<dbReference type="AlphaFoldDB" id="A0A011Q5J3"/>
<reference evidence="2" key="1">
    <citation type="submission" date="2014-02" db="EMBL/GenBank/DDBJ databases">
        <title>Expanding our view of genomic diversity in Candidatus Accumulibacter clades.</title>
        <authorList>
            <person name="Skennerton C.T."/>
            <person name="Barr J.J."/>
            <person name="Slater F.R."/>
            <person name="Bond P.L."/>
            <person name="Tyson G.W."/>
        </authorList>
    </citation>
    <scope>NUCLEOTIDE SEQUENCE [LARGE SCALE GENOMIC DNA]</scope>
</reference>
<evidence type="ECO:0000313" key="2">
    <source>
        <dbReference type="EMBL" id="EXI84557.1"/>
    </source>
</evidence>
<sequence>MNGGRLGVAGAARETDGGPEDAALAGFADDAGLTAHQRCQAFADGQPETGATVFAGGRLVRLREGLEEAFLLLGADADSLIFDLQAHAGRRAAQLDQARTHGNLAVIGKLDRVADEVEEDLS</sequence>
<dbReference type="EMBL" id="JEMY01000067">
    <property type="protein sequence ID" value="EXI84557.1"/>
    <property type="molecule type" value="Genomic_DNA"/>
</dbReference>
<gene>
    <name evidence="2" type="ORF">AW11_03795</name>
</gene>
<accession>A0A011Q5J3</accession>
<name>A0A011Q5J3_ACCRE</name>
<feature type="region of interest" description="Disordered" evidence="1">
    <location>
        <begin position="1"/>
        <end position="24"/>
    </location>
</feature>